<feature type="transmembrane region" description="Helical" evidence="1">
    <location>
        <begin position="6"/>
        <end position="29"/>
    </location>
</feature>
<dbReference type="AlphaFoldDB" id="A0A0E9P8F0"/>
<proteinExistence type="predicted"/>
<sequence>MFQKFLFEFTVIVFSFLHVTCGLCVSSIIGGSKIAP</sequence>
<keyword evidence="1" id="KW-1133">Transmembrane helix</keyword>
<organism evidence="2">
    <name type="scientific">Anguilla anguilla</name>
    <name type="common">European freshwater eel</name>
    <name type="synonym">Muraena anguilla</name>
    <dbReference type="NCBI Taxonomy" id="7936"/>
    <lineage>
        <taxon>Eukaryota</taxon>
        <taxon>Metazoa</taxon>
        <taxon>Chordata</taxon>
        <taxon>Craniata</taxon>
        <taxon>Vertebrata</taxon>
        <taxon>Euteleostomi</taxon>
        <taxon>Actinopterygii</taxon>
        <taxon>Neopterygii</taxon>
        <taxon>Teleostei</taxon>
        <taxon>Anguilliformes</taxon>
        <taxon>Anguillidae</taxon>
        <taxon>Anguilla</taxon>
    </lineage>
</organism>
<keyword evidence="1" id="KW-0812">Transmembrane</keyword>
<protein>
    <submittedName>
        <fullName evidence="2">Uncharacterized protein</fullName>
    </submittedName>
</protein>
<reference evidence="2" key="1">
    <citation type="submission" date="2014-11" db="EMBL/GenBank/DDBJ databases">
        <authorList>
            <person name="Amaro Gonzalez C."/>
        </authorList>
    </citation>
    <scope>NUCLEOTIDE SEQUENCE</scope>
</reference>
<keyword evidence="1" id="KW-0472">Membrane</keyword>
<dbReference type="EMBL" id="GBXM01108414">
    <property type="protein sequence ID" value="JAH00163.1"/>
    <property type="molecule type" value="Transcribed_RNA"/>
</dbReference>
<evidence type="ECO:0000313" key="2">
    <source>
        <dbReference type="EMBL" id="JAH00163.1"/>
    </source>
</evidence>
<name>A0A0E9P8F0_ANGAN</name>
<accession>A0A0E9P8F0</accession>
<reference evidence="2" key="2">
    <citation type="journal article" date="2015" name="Fish Shellfish Immunol.">
        <title>Early steps in the European eel (Anguilla anguilla)-Vibrio vulnificus interaction in the gills: Role of the RtxA13 toxin.</title>
        <authorList>
            <person name="Callol A."/>
            <person name="Pajuelo D."/>
            <person name="Ebbesson L."/>
            <person name="Teles M."/>
            <person name="MacKenzie S."/>
            <person name="Amaro C."/>
        </authorList>
    </citation>
    <scope>NUCLEOTIDE SEQUENCE</scope>
</reference>
<evidence type="ECO:0000256" key="1">
    <source>
        <dbReference type="SAM" id="Phobius"/>
    </source>
</evidence>